<dbReference type="InterPro" id="IPR051449">
    <property type="entry name" value="ABC-2_transporter_component"/>
</dbReference>
<evidence type="ECO:0000313" key="10">
    <source>
        <dbReference type="EMBL" id="MBP1926009.1"/>
    </source>
</evidence>
<evidence type="ECO:0000256" key="7">
    <source>
        <dbReference type="ARBA" id="ARBA00023136"/>
    </source>
</evidence>
<dbReference type="EMBL" id="JAGGKS010000005">
    <property type="protein sequence ID" value="MBP1926009.1"/>
    <property type="molecule type" value="Genomic_DNA"/>
</dbReference>
<evidence type="ECO:0000313" key="11">
    <source>
        <dbReference type="Proteomes" id="UP001519342"/>
    </source>
</evidence>
<keyword evidence="3 8" id="KW-0813">Transport</keyword>
<feature type="transmembrane region" description="Helical" evidence="8">
    <location>
        <begin position="297"/>
        <end position="318"/>
    </location>
</feature>
<dbReference type="RefSeq" id="WP_209511747.1">
    <property type="nucleotide sequence ID" value="NZ_JAGGKS010000005.1"/>
</dbReference>
<evidence type="ECO:0000256" key="1">
    <source>
        <dbReference type="ARBA" id="ARBA00004651"/>
    </source>
</evidence>
<feature type="domain" description="ABC transmembrane type-2" evidence="9">
    <location>
        <begin position="146"/>
        <end position="379"/>
    </location>
</feature>
<protein>
    <recommendedName>
        <fullName evidence="8">Transport permease protein</fullName>
    </recommendedName>
</protein>
<comment type="subcellular location">
    <subcellularLocation>
        <location evidence="1 8">Cell membrane</location>
        <topology evidence="1 8">Multi-pass membrane protein</topology>
    </subcellularLocation>
</comment>
<comment type="similarity">
    <text evidence="2 8">Belongs to the ABC-2 integral membrane protein family.</text>
</comment>
<evidence type="ECO:0000256" key="6">
    <source>
        <dbReference type="ARBA" id="ARBA00022989"/>
    </source>
</evidence>
<evidence type="ECO:0000259" key="9">
    <source>
        <dbReference type="PROSITE" id="PS51012"/>
    </source>
</evidence>
<dbReference type="PANTHER" id="PTHR30294">
    <property type="entry name" value="MEMBRANE COMPONENT OF ABC TRANSPORTER YHHJ-RELATED"/>
    <property type="match status" value="1"/>
</dbReference>
<evidence type="ECO:0000256" key="8">
    <source>
        <dbReference type="RuleBase" id="RU361157"/>
    </source>
</evidence>
<evidence type="ECO:0000256" key="5">
    <source>
        <dbReference type="ARBA" id="ARBA00022692"/>
    </source>
</evidence>
<feature type="transmembrane region" description="Helical" evidence="8">
    <location>
        <begin position="187"/>
        <end position="210"/>
    </location>
</feature>
<evidence type="ECO:0000256" key="4">
    <source>
        <dbReference type="ARBA" id="ARBA00022475"/>
    </source>
</evidence>
<name>A0ABS4GE90_9FIRM</name>
<dbReference type="PRINTS" id="PR00164">
    <property type="entry name" value="ABC2TRNSPORT"/>
</dbReference>
<dbReference type="PROSITE" id="PS51012">
    <property type="entry name" value="ABC_TM2"/>
    <property type="match status" value="1"/>
</dbReference>
<accession>A0ABS4GE90</accession>
<keyword evidence="6 8" id="KW-1133">Transmembrane helix</keyword>
<feature type="transmembrane region" description="Helical" evidence="8">
    <location>
        <begin position="264"/>
        <end position="290"/>
    </location>
</feature>
<keyword evidence="7 8" id="KW-0472">Membrane</keyword>
<dbReference type="Pfam" id="PF12698">
    <property type="entry name" value="ABC2_membrane_3"/>
    <property type="match status" value="1"/>
</dbReference>
<comment type="caution">
    <text evidence="10">The sequence shown here is derived from an EMBL/GenBank/DDBJ whole genome shotgun (WGS) entry which is preliminary data.</text>
</comment>
<evidence type="ECO:0000256" key="2">
    <source>
        <dbReference type="ARBA" id="ARBA00007783"/>
    </source>
</evidence>
<sequence>MRTKFNFRRFMAIMKKEFLQISVDKISLRMPVLMTIGMMLLFGYAVNTDLDNISTVVFDQSKTQESREFIDQFRSTGYFVFDYNVNSLDELNILIDEGKAKAGLIIPVDYAVMLKKNKSPQPQLVIDGTDPTVARTALNSGVIISNTYSINKRQKFMEIKGFSNMQSPGIDLNTRVRYNPNMSSNMFSIPGLVGLILQNITIMLTAFAMVREKERGTIEQLIVTPVKPNELILGKLIPYIALGYASFLLALALCRFWFKVEIQGNIYLLLGLGMMFVLCSLSIGMLISIFSKNQLQAMQFTIVIILPSVLLSGFMFPVEAMPNSIKFISMMLPLSYFLRIDRSIILKGVGIEYIWQDTIALVIFLMVIFTIAVKKFKKNLD</sequence>
<reference evidence="10 11" key="1">
    <citation type="submission" date="2021-03" db="EMBL/GenBank/DDBJ databases">
        <title>Genomic Encyclopedia of Type Strains, Phase IV (KMG-IV): sequencing the most valuable type-strain genomes for metagenomic binning, comparative biology and taxonomic classification.</title>
        <authorList>
            <person name="Goeker M."/>
        </authorList>
    </citation>
    <scope>NUCLEOTIDE SEQUENCE [LARGE SCALE GENOMIC DNA]</scope>
    <source>
        <strain evidence="10 11">DSM 24004</strain>
    </source>
</reference>
<keyword evidence="5 8" id="KW-0812">Transmembrane</keyword>
<organism evidence="10 11">
    <name type="scientific">Sedimentibacter acidaminivorans</name>
    <dbReference type="NCBI Taxonomy" id="913099"/>
    <lineage>
        <taxon>Bacteria</taxon>
        <taxon>Bacillati</taxon>
        <taxon>Bacillota</taxon>
        <taxon>Tissierellia</taxon>
        <taxon>Sedimentibacter</taxon>
    </lineage>
</organism>
<dbReference type="InterPro" id="IPR000412">
    <property type="entry name" value="ABC_2_transport"/>
</dbReference>
<feature type="transmembrane region" description="Helical" evidence="8">
    <location>
        <begin position="353"/>
        <end position="373"/>
    </location>
</feature>
<dbReference type="InterPro" id="IPR013525">
    <property type="entry name" value="ABC2_TM"/>
</dbReference>
<dbReference type="InterPro" id="IPR047817">
    <property type="entry name" value="ABC2_TM_bact-type"/>
</dbReference>
<comment type="caution">
    <text evidence="8">Lacks conserved residue(s) required for the propagation of feature annotation.</text>
</comment>
<proteinExistence type="inferred from homology"/>
<dbReference type="Proteomes" id="UP001519342">
    <property type="component" value="Unassembled WGS sequence"/>
</dbReference>
<keyword evidence="4 8" id="KW-1003">Cell membrane</keyword>
<dbReference type="PANTHER" id="PTHR30294:SF29">
    <property type="entry name" value="MULTIDRUG ABC TRANSPORTER PERMEASE YBHS-RELATED"/>
    <property type="match status" value="1"/>
</dbReference>
<dbReference type="Gene3D" id="3.40.1710.10">
    <property type="entry name" value="abc type-2 transporter like domain"/>
    <property type="match status" value="1"/>
</dbReference>
<feature type="transmembrane region" description="Helical" evidence="8">
    <location>
        <begin position="236"/>
        <end position="258"/>
    </location>
</feature>
<evidence type="ECO:0000256" key="3">
    <source>
        <dbReference type="ARBA" id="ARBA00022448"/>
    </source>
</evidence>
<gene>
    <name evidence="10" type="ORF">J2Z76_001873</name>
</gene>
<keyword evidence="11" id="KW-1185">Reference proteome</keyword>